<comment type="caution">
    <text evidence="2">The sequence shown here is derived from an EMBL/GenBank/DDBJ whole genome shotgun (WGS) entry which is preliminary data.</text>
</comment>
<dbReference type="RefSeq" id="WP_183672907.1">
    <property type="nucleotide sequence ID" value="NZ_CBCRYX010000001.1"/>
</dbReference>
<dbReference type="Proteomes" id="UP000579136">
    <property type="component" value="Unassembled WGS sequence"/>
</dbReference>
<dbReference type="Pfam" id="PF09991">
    <property type="entry name" value="DUF2232"/>
    <property type="match status" value="1"/>
</dbReference>
<name>A0A9Q2HF62_9STAP</name>
<feature type="transmembrane region" description="Helical" evidence="1">
    <location>
        <begin position="98"/>
        <end position="121"/>
    </location>
</feature>
<feature type="transmembrane region" description="Helical" evidence="1">
    <location>
        <begin position="165"/>
        <end position="188"/>
    </location>
</feature>
<feature type="transmembrane region" description="Helical" evidence="1">
    <location>
        <begin position="209"/>
        <end position="226"/>
    </location>
</feature>
<protein>
    <submittedName>
        <fullName evidence="2">Uncharacterized protein YybS (DUF2232 family)</fullName>
    </submittedName>
</protein>
<keyword evidence="3" id="KW-1185">Reference proteome</keyword>
<evidence type="ECO:0000313" key="3">
    <source>
        <dbReference type="Proteomes" id="UP000579136"/>
    </source>
</evidence>
<dbReference type="EMBL" id="JACHHF010000002">
    <property type="protein sequence ID" value="MBB5175481.1"/>
    <property type="molecule type" value="Genomic_DNA"/>
</dbReference>
<dbReference type="InterPro" id="IPR018710">
    <property type="entry name" value="DUF2232"/>
</dbReference>
<reference evidence="2 3" key="1">
    <citation type="submission" date="2020-08" db="EMBL/GenBank/DDBJ databases">
        <title>Genomic Encyclopedia of Type Strains, Phase IV (KMG-IV): sequencing the most valuable type-strain genomes for metagenomic binning, comparative biology and taxonomic classification.</title>
        <authorList>
            <person name="Goeker M."/>
        </authorList>
    </citation>
    <scope>NUCLEOTIDE SEQUENCE [LARGE SCALE GENOMIC DNA]</scope>
    <source>
        <strain evidence="2 3">DSM 19163</strain>
    </source>
</reference>
<organism evidence="2 3">
    <name type="scientific">Nosocomiicoccus ampullae</name>
    <dbReference type="NCBI Taxonomy" id="489910"/>
    <lineage>
        <taxon>Bacteria</taxon>
        <taxon>Bacillati</taxon>
        <taxon>Bacillota</taxon>
        <taxon>Bacilli</taxon>
        <taxon>Bacillales</taxon>
        <taxon>Staphylococcaceae</taxon>
        <taxon>Nosocomiicoccus</taxon>
    </lineage>
</organism>
<dbReference type="PANTHER" id="PTHR41324:SF1">
    <property type="entry name" value="DUF2232 DOMAIN-CONTAINING PROTEIN"/>
    <property type="match status" value="1"/>
</dbReference>
<keyword evidence="1" id="KW-0812">Transmembrane</keyword>
<evidence type="ECO:0000256" key="1">
    <source>
        <dbReference type="SAM" id="Phobius"/>
    </source>
</evidence>
<dbReference type="AlphaFoldDB" id="A0A9Q2HF62"/>
<feature type="transmembrane region" description="Helical" evidence="1">
    <location>
        <begin position="53"/>
        <end position="86"/>
    </location>
</feature>
<feature type="transmembrane region" description="Helical" evidence="1">
    <location>
        <begin position="270"/>
        <end position="291"/>
    </location>
</feature>
<feature type="transmembrane region" description="Helical" evidence="1">
    <location>
        <begin position="238"/>
        <end position="261"/>
    </location>
</feature>
<sequence>MKEDIPYLKIITALVVSLIHFILTDYTIVLGFLIIPFVIYLLLDIKLQSDRLFFMTVFIIWVPTLFVFSILSFITFIVIICSVMLIEATLKQKFTQEVTLTYLTFLMGILSLASVLILQAFNVIPSFDKVRMLVTSWYEGQIDEVSSITGQEVDVETIVSAIQDFFILIPSQFFVIAFVIALYTILMIRVLSKDKEELWTYLPFSKWQFPRNIAYVYFGVMILTLFQDSLSDPIYSVVVNSMVILEWVIYIHGLAFILFFLKSKELKTPWIVVVMVFSILLKPITLFVGFIDMLFKFRQRIESGGR</sequence>
<keyword evidence="1" id="KW-0472">Membrane</keyword>
<proteinExistence type="predicted"/>
<accession>A0A9Q2HF62</accession>
<dbReference type="PANTHER" id="PTHR41324">
    <property type="entry name" value="MEMBRANE PROTEIN-RELATED"/>
    <property type="match status" value="1"/>
</dbReference>
<feature type="transmembrane region" description="Helical" evidence="1">
    <location>
        <begin position="12"/>
        <end position="41"/>
    </location>
</feature>
<keyword evidence="1" id="KW-1133">Transmembrane helix</keyword>
<evidence type="ECO:0000313" key="2">
    <source>
        <dbReference type="EMBL" id="MBB5175481.1"/>
    </source>
</evidence>
<gene>
    <name evidence="2" type="ORF">HNQ45_000351</name>
</gene>